<dbReference type="Gene3D" id="2.60.210.10">
    <property type="entry name" value="Apoptosis, Tumor Necrosis Factor Receptor Associated Protein 2, Chain A"/>
    <property type="match status" value="1"/>
</dbReference>
<feature type="domain" description="USP" evidence="3">
    <location>
        <begin position="96"/>
        <end position="377"/>
    </location>
</feature>
<dbReference type="Gene3D" id="2.20.210.10">
    <property type="entry name" value="ubp-family deubiquitinating enzyme superfamily"/>
    <property type="match status" value="1"/>
</dbReference>
<organism evidence="4 5">
    <name type="scientific">Vigna mungo</name>
    <name type="common">Black gram</name>
    <name type="synonym">Phaseolus mungo</name>
    <dbReference type="NCBI Taxonomy" id="3915"/>
    <lineage>
        <taxon>Eukaryota</taxon>
        <taxon>Viridiplantae</taxon>
        <taxon>Streptophyta</taxon>
        <taxon>Embryophyta</taxon>
        <taxon>Tracheophyta</taxon>
        <taxon>Spermatophyta</taxon>
        <taxon>Magnoliopsida</taxon>
        <taxon>eudicotyledons</taxon>
        <taxon>Gunneridae</taxon>
        <taxon>Pentapetalae</taxon>
        <taxon>rosids</taxon>
        <taxon>fabids</taxon>
        <taxon>Fabales</taxon>
        <taxon>Fabaceae</taxon>
        <taxon>Papilionoideae</taxon>
        <taxon>50 kb inversion clade</taxon>
        <taxon>NPAAA clade</taxon>
        <taxon>indigoferoid/millettioid clade</taxon>
        <taxon>Phaseoleae</taxon>
        <taxon>Vigna</taxon>
    </lineage>
</organism>
<evidence type="ECO:0000259" key="2">
    <source>
        <dbReference type="PROSITE" id="PS50144"/>
    </source>
</evidence>
<dbReference type="GO" id="GO:0005829">
    <property type="term" value="C:cytosol"/>
    <property type="evidence" value="ECO:0007669"/>
    <property type="project" value="TreeGrafter"/>
</dbReference>
<evidence type="ECO:0000313" key="5">
    <source>
        <dbReference type="Proteomes" id="UP001374535"/>
    </source>
</evidence>
<dbReference type="SUPFAM" id="SSF54001">
    <property type="entry name" value="Cysteine proteinases"/>
    <property type="match status" value="1"/>
</dbReference>
<dbReference type="EMBL" id="CP144692">
    <property type="protein sequence ID" value="WVY98603.1"/>
    <property type="molecule type" value="Genomic_DNA"/>
</dbReference>
<feature type="non-terminal residue" evidence="4">
    <location>
        <position position="1"/>
    </location>
</feature>
<dbReference type="AlphaFoldDB" id="A0AAQ3MX16"/>
<proteinExistence type="predicted"/>
<evidence type="ECO:0008006" key="6">
    <source>
        <dbReference type="Google" id="ProtNLM"/>
    </source>
</evidence>
<protein>
    <recommendedName>
        <fullName evidence="6">Ubiquitinyl hydrolase 1</fullName>
    </recommendedName>
</protein>
<dbReference type="InterPro" id="IPR002083">
    <property type="entry name" value="MATH/TRAF_dom"/>
</dbReference>
<keyword evidence="5" id="KW-1185">Reference proteome</keyword>
<dbReference type="PROSITE" id="PS50144">
    <property type="entry name" value="MATH"/>
    <property type="match status" value="1"/>
</dbReference>
<dbReference type="SUPFAM" id="SSF49599">
    <property type="entry name" value="TRAF domain-like"/>
    <property type="match status" value="1"/>
</dbReference>
<dbReference type="GO" id="GO:0005634">
    <property type="term" value="C:nucleus"/>
    <property type="evidence" value="ECO:0007669"/>
    <property type="project" value="TreeGrafter"/>
</dbReference>
<dbReference type="GO" id="GO:0031647">
    <property type="term" value="P:regulation of protein stability"/>
    <property type="evidence" value="ECO:0007669"/>
    <property type="project" value="TreeGrafter"/>
</dbReference>
<sequence>CFFTFSISAAESTSIVAAPSMDDTPSAKFTWTIDNFSKLPHKVFSDVFCVGGFNWRVLIFSKGNSVDHLSMYVDVADAANLPYGWSKHAQLSLTVVNQIHSNFSIRKGNIAAAVYHMPTTENDLPSRSIHLALQSLFYKLQYSDTSVATKELTKSFGWDTYDSFMQHDVQELNRVLCEKLEDKMKGTVVEGTIQKLFEGHHMNYIECINEDYKSTRKESFYDLQLDVKGCKDVYASFDKFVEVERLEGDNKYHAEHHGLQDARKGVLFIDFPPVLQLQLKRFEYDFMRDTMVKVAAPNKAFFVRESGPVPKVSHVSEAPPNKGNSVLETGSTLEISPINDRYEFPLQLDLDRDNGKYLSPEADRSIRNLYSLHRYLK</sequence>
<dbReference type="InterPro" id="IPR001394">
    <property type="entry name" value="Peptidase_C19_UCH"/>
</dbReference>
<dbReference type="Pfam" id="PF22486">
    <property type="entry name" value="MATH_2"/>
    <property type="match status" value="1"/>
</dbReference>
<dbReference type="CDD" id="cd00121">
    <property type="entry name" value="MATH"/>
    <property type="match status" value="1"/>
</dbReference>
<dbReference type="Pfam" id="PF00443">
    <property type="entry name" value="UCH"/>
    <property type="match status" value="1"/>
</dbReference>
<dbReference type="PANTHER" id="PTHR24006:SF942">
    <property type="entry name" value="UBIQUITIN C-TERMINAL HYDROLASE 12"/>
    <property type="match status" value="1"/>
</dbReference>
<evidence type="ECO:0000256" key="1">
    <source>
        <dbReference type="SAM" id="MobiDB-lite"/>
    </source>
</evidence>
<dbReference type="Proteomes" id="UP001374535">
    <property type="component" value="Chromosome 9"/>
</dbReference>
<dbReference type="GO" id="GO:0004843">
    <property type="term" value="F:cysteine-type deubiquitinase activity"/>
    <property type="evidence" value="ECO:0007669"/>
    <property type="project" value="InterPro"/>
</dbReference>
<dbReference type="InterPro" id="IPR028889">
    <property type="entry name" value="USP"/>
</dbReference>
<dbReference type="PANTHER" id="PTHR24006">
    <property type="entry name" value="UBIQUITIN CARBOXYL-TERMINAL HYDROLASE"/>
    <property type="match status" value="1"/>
</dbReference>
<feature type="region of interest" description="Disordered" evidence="1">
    <location>
        <begin position="310"/>
        <end position="329"/>
    </location>
</feature>
<evidence type="ECO:0000259" key="3">
    <source>
        <dbReference type="PROSITE" id="PS50235"/>
    </source>
</evidence>
<dbReference type="InterPro" id="IPR008974">
    <property type="entry name" value="TRAF-like"/>
</dbReference>
<dbReference type="PROSITE" id="PS50235">
    <property type="entry name" value="USP_3"/>
    <property type="match status" value="1"/>
</dbReference>
<feature type="domain" description="MATH" evidence="2">
    <location>
        <begin position="26"/>
        <end position="142"/>
    </location>
</feature>
<reference evidence="4 5" key="1">
    <citation type="journal article" date="2023" name="Life. Sci Alliance">
        <title>Evolutionary insights into 3D genome organization and epigenetic landscape of Vigna mungo.</title>
        <authorList>
            <person name="Junaid A."/>
            <person name="Singh B."/>
            <person name="Bhatia S."/>
        </authorList>
    </citation>
    <scope>NUCLEOTIDE SEQUENCE [LARGE SCALE GENOMIC DNA]</scope>
    <source>
        <strain evidence="4">Urdbean</strain>
    </source>
</reference>
<accession>A0AAQ3MX16</accession>
<gene>
    <name evidence="4" type="ORF">V8G54_030754</name>
</gene>
<dbReference type="InterPro" id="IPR050164">
    <property type="entry name" value="Peptidase_C19"/>
</dbReference>
<dbReference type="GO" id="GO:0016579">
    <property type="term" value="P:protein deubiquitination"/>
    <property type="evidence" value="ECO:0007669"/>
    <property type="project" value="InterPro"/>
</dbReference>
<evidence type="ECO:0000313" key="4">
    <source>
        <dbReference type="EMBL" id="WVY98603.1"/>
    </source>
</evidence>
<name>A0AAQ3MX16_VIGMU</name>
<dbReference type="InterPro" id="IPR038765">
    <property type="entry name" value="Papain-like_cys_pep_sf"/>
</dbReference>